<sequence length="355" mass="39383">VISTDPVFKTLQSRRCVSLPPGLIYYGHTNDFVMYGRNTYKFLPTIGKDFVGMPDPSFKYMNIVDGHLQASINGMLCGFHNRKGRSIFISFGCQDSGPPLAEGSTVGRFVLQRDDGHEQNPMASAAGKYYTRGVPHTQPGLLQADDSTMGKYGWFTLQGNAILDQGSSLDGRSNGSYREGGFLVHHKLMIFTVLGLKCNAEQTTMLHHSEQPPMLHQTLAVAQPSLFHHAEQPTILDQGSSLDGRSNGSYRRRRLSSPSYTEGTEVDDFHCVGTRSNARHKQNVLVLQPPWKNNSSAEASFGMGMQRNAEQPPMLHHAEQLPMLHHAEQPPMLHQTLAVALPTMLHHAEQPTMLH</sequence>
<keyword evidence="3" id="KW-1185">Reference proteome</keyword>
<dbReference type="OrthoDB" id="605328at2759"/>
<protein>
    <submittedName>
        <fullName evidence="2">Uncharacterized protein</fullName>
    </submittedName>
</protein>
<proteinExistence type="predicted"/>
<comment type="caution">
    <text evidence="2">The sequence shown here is derived from an EMBL/GenBank/DDBJ whole genome shotgun (WGS) entry which is preliminary data.</text>
</comment>
<dbReference type="Proteomes" id="UP000554482">
    <property type="component" value="Unassembled WGS sequence"/>
</dbReference>
<dbReference type="EMBL" id="JABWDY010014768">
    <property type="protein sequence ID" value="KAF5197386.1"/>
    <property type="molecule type" value="Genomic_DNA"/>
</dbReference>
<evidence type="ECO:0000313" key="3">
    <source>
        <dbReference type="Proteomes" id="UP000554482"/>
    </source>
</evidence>
<feature type="region of interest" description="Disordered" evidence="1">
    <location>
        <begin position="232"/>
        <end position="263"/>
    </location>
</feature>
<feature type="non-terminal residue" evidence="2">
    <location>
        <position position="1"/>
    </location>
</feature>
<accession>A0A7J6WJ22</accession>
<feature type="compositionally biased region" description="Polar residues" evidence="1">
    <location>
        <begin position="235"/>
        <end position="248"/>
    </location>
</feature>
<name>A0A7J6WJ22_THATH</name>
<dbReference type="AlphaFoldDB" id="A0A7J6WJ22"/>
<organism evidence="2 3">
    <name type="scientific">Thalictrum thalictroides</name>
    <name type="common">Rue-anemone</name>
    <name type="synonym">Anemone thalictroides</name>
    <dbReference type="NCBI Taxonomy" id="46969"/>
    <lineage>
        <taxon>Eukaryota</taxon>
        <taxon>Viridiplantae</taxon>
        <taxon>Streptophyta</taxon>
        <taxon>Embryophyta</taxon>
        <taxon>Tracheophyta</taxon>
        <taxon>Spermatophyta</taxon>
        <taxon>Magnoliopsida</taxon>
        <taxon>Ranunculales</taxon>
        <taxon>Ranunculaceae</taxon>
        <taxon>Thalictroideae</taxon>
        <taxon>Thalictrum</taxon>
    </lineage>
</organism>
<evidence type="ECO:0000313" key="2">
    <source>
        <dbReference type="EMBL" id="KAF5197386.1"/>
    </source>
</evidence>
<reference evidence="2 3" key="1">
    <citation type="submission" date="2020-06" db="EMBL/GenBank/DDBJ databases">
        <title>Transcriptomic and genomic resources for Thalictrum thalictroides and T. hernandezii: Facilitating candidate gene discovery in an emerging model plant lineage.</title>
        <authorList>
            <person name="Arias T."/>
            <person name="Riano-Pachon D.M."/>
            <person name="Di Stilio V.S."/>
        </authorList>
    </citation>
    <scope>NUCLEOTIDE SEQUENCE [LARGE SCALE GENOMIC DNA]</scope>
    <source>
        <strain evidence="3">cv. WT478/WT964</strain>
        <tissue evidence="2">Leaves</tissue>
    </source>
</reference>
<evidence type="ECO:0000256" key="1">
    <source>
        <dbReference type="SAM" id="MobiDB-lite"/>
    </source>
</evidence>
<gene>
    <name evidence="2" type="ORF">FRX31_013023</name>
</gene>